<proteinExistence type="predicted"/>
<dbReference type="EMBL" id="CAGS01000384">
    <property type="protein sequence ID" value="CCF85087.1"/>
    <property type="molecule type" value="Genomic_DNA"/>
</dbReference>
<keyword evidence="2" id="KW-1185">Reference proteome</keyword>
<organism evidence="1 2">
    <name type="scientific">Nitrolancea hollandica Lb</name>
    <dbReference type="NCBI Taxonomy" id="1129897"/>
    <lineage>
        <taxon>Bacteria</taxon>
        <taxon>Pseudomonadati</taxon>
        <taxon>Thermomicrobiota</taxon>
        <taxon>Thermomicrobia</taxon>
        <taxon>Sphaerobacterales</taxon>
        <taxon>Sphaerobacterineae</taxon>
        <taxon>Sphaerobacteraceae</taxon>
        <taxon>Nitrolancea</taxon>
    </lineage>
</organism>
<sequence length="265" mass="29487">MAPRGGSLIQMITTAQMRMNRHGRCIRAGYREFRLMPINEEERMDQLNGFIELVTTVIDDRLCARGKPSLFDLDDDGVTLLETIISPMRELYEDWAQSRHVVLDFAADPQVPARYQAAARLWMAGLLRSSNPERAEEIEARIRIWLYSKYAARVAKTLWSHAQDEGLDGDSLCLGNPPEGRTQAGVMAGIIRLALGYGEGAAPTDDESRRAAELRGWLAGLPAGERGLLLTTLPELVQGIRSDLSGIDQSVVADRLAMILEDRRP</sequence>
<dbReference type="AlphaFoldDB" id="I4EK75"/>
<evidence type="ECO:0000313" key="2">
    <source>
        <dbReference type="Proteomes" id="UP000004221"/>
    </source>
</evidence>
<reference evidence="1 2" key="1">
    <citation type="journal article" date="2012" name="ISME J.">
        <title>Nitrification expanded: discovery, physiology and genomics of a nitrite-oxidizing bacterium from the phylum Chloroflexi.</title>
        <authorList>
            <person name="Sorokin D.Y."/>
            <person name="Lucker S."/>
            <person name="Vejmelkova D."/>
            <person name="Kostrikina N.A."/>
            <person name="Kleerebezem R."/>
            <person name="Rijpstra W.I."/>
            <person name="Damste J.S."/>
            <person name="Le Paslier D."/>
            <person name="Muyzer G."/>
            <person name="Wagner M."/>
            <person name="van Loosdrecht M.C."/>
            <person name="Daims H."/>
        </authorList>
    </citation>
    <scope>NUCLEOTIDE SEQUENCE [LARGE SCALE GENOMIC DNA]</scope>
    <source>
        <strain evidence="2">none</strain>
    </source>
</reference>
<evidence type="ECO:0000313" key="1">
    <source>
        <dbReference type="EMBL" id="CCF85087.1"/>
    </source>
</evidence>
<gene>
    <name evidence="1" type="ORF">NITHO_4440008</name>
</gene>
<name>I4EK75_9BACT</name>
<comment type="caution">
    <text evidence="1">The sequence shown here is derived from an EMBL/GenBank/DDBJ whole genome shotgun (WGS) entry which is preliminary data.</text>
</comment>
<dbReference type="Proteomes" id="UP000004221">
    <property type="component" value="Unassembled WGS sequence"/>
</dbReference>
<protein>
    <submittedName>
        <fullName evidence="1">Uncharacterized protein</fullName>
    </submittedName>
</protein>
<accession>I4EK75</accession>